<evidence type="ECO:0000256" key="3">
    <source>
        <dbReference type="ARBA" id="ARBA00023128"/>
    </source>
</evidence>
<feature type="compositionally biased region" description="Basic and acidic residues" evidence="5">
    <location>
        <begin position="64"/>
        <end position="74"/>
    </location>
</feature>
<evidence type="ECO:0000256" key="4">
    <source>
        <dbReference type="RuleBase" id="RU368087"/>
    </source>
</evidence>
<dbReference type="GO" id="GO:0042030">
    <property type="term" value="F:ATPase inhibitor activity"/>
    <property type="evidence" value="ECO:0007669"/>
    <property type="project" value="InterPro"/>
</dbReference>
<accession>A0AAJ6CI72</accession>
<organism evidence="6 7">
    <name type="scientific">Malassezia yamatoensis</name>
    <dbReference type="NCBI Taxonomy" id="253288"/>
    <lineage>
        <taxon>Eukaryota</taxon>
        <taxon>Fungi</taxon>
        <taxon>Dikarya</taxon>
        <taxon>Basidiomycota</taxon>
        <taxon>Ustilaginomycotina</taxon>
        <taxon>Malasseziomycetes</taxon>
        <taxon>Malasseziales</taxon>
        <taxon>Malasseziaceae</taxon>
        <taxon>Malassezia</taxon>
    </lineage>
</organism>
<sequence length="89" mass="9948">MLAIRATLPRSMRMNFTRAINGSRAYSNGDGSAGATRSDPGWKNREQALEGSYILEQEKAKLKKMQESMEKQQKVVDNLQGSPESSEKK</sequence>
<evidence type="ECO:0000256" key="2">
    <source>
        <dbReference type="ARBA" id="ARBA00010901"/>
    </source>
</evidence>
<keyword evidence="3" id="KW-0496">Mitochondrion</keyword>
<dbReference type="AlphaFoldDB" id="A0AAJ6CI72"/>
<protein>
    <recommendedName>
        <fullName evidence="4">ATPase inhibitor, mitochondrial</fullName>
    </recommendedName>
</protein>
<evidence type="ECO:0000256" key="5">
    <source>
        <dbReference type="SAM" id="MobiDB-lite"/>
    </source>
</evidence>
<dbReference type="Pfam" id="PF04568">
    <property type="entry name" value="IATP"/>
    <property type="match status" value="1"/>
</dbReference>
<evidence type="ECO:0000313" key="6">
    <source>
        <dbReference type="EMBL" id="WFC99970.1"/>
    </source>
</evidence>
<comment type="similarity">
    <text evidence="2 4">Belongs to the ATPase inhibitor family.</text>
</comment>
<comment type="function">
    <text evidence="4">Inhibits the enzyme activity of ATPase.</text>
</comment>
<dbReference type="Gene3D" id="1.20.5.500">
    <property type="entry name" value="Single helix bin"/>
    <property type="match status" value="1"/>
</dbReference>
<feature type="compositionally biased region" description="Polar residues" evidence="5">
    <location>
        <begin position="79"/>
        <end position="89"/>
    </location>
</feature>
<evidence type="ECO:0000256" key="1">
    <source>
        <dbReference type="ARBA" id="ARBA00004173"/>
    </source>
</evidence>
<dbReference type="GO" id="GO:0005739">
    <property type="term" value="C:mitochondrion"/>
    <property type="evidence" value="ECO:0007669"/>
    <property type="project" value="UniProtKB-SubCell"/>
</dbReference>
<comment type="subcellular location">
    <subcellularLocation>
        <location evidence="1">Mitochondrion</location>
    </subcellularLocation>
</comment>
<dbReference type="EMBL" id="CP119945">
    <property type="protein sequence ID" value="WFC99970.1"/>
    <property type="molecule type" value="Genomic_DNA"/>
</dbReference>
<name>A0AAJ6CI72_9BASI</name>
<gene>
    <name evidence="6" type="ORF">MYAM1_002716</name>
</gene>
<evidence type="ECO:0000313" key="7">
    <source>
        <dbReference type="Proteomes" id="UP001219567"/>
    </source>
</evidence>
<keyword evidence="7" id="KW-1185">Reference proteome</keyword>
<feature type="region of interest" description="Disordered" evidence="5">
    <location>
        <begin position="22"/>
        <end position="43"/>
    </location>
</feature>
<dbReference type="Proteomes" id="UP001219567">
    <property type="component" value="Chromosome 3"/>
</dbReference>
<dbReference type="InterPro" id="IPR007648">
    <property type="entry name" value="ATPase_inhibitor_mt"/>
</dbReference>
<reference evidence="6 7" key="1">
    <citation type="submission" date="2023-03" db="EMBL/GenBank/DDBJ databases">
        <title>Mating type loci evolution in Malassezia.</title>
        <authorList>
            <person name="Coelho M.A."/>
        </authorList>
    </citation>
    <scope>NUCLEOTIDE SEQUENCE [LARGE SCALE GENOMIC DNA]</scope>
    <source>
        <strain evidence="6 7">CBS 9725</strain>
    </source>
</reference>
<feature type="region of interest" description="Disordered" evidence="5">
    <location>
        <begin position="64"/>
        <end position="89"/>
    </location>
</feature>
<proteinExistence type="inferred from homology"/>